<keyword evidence="6 8" id="KW-0472">Membrane</keyword>
<evidence type="ECO:0000256" key="2">
    <source>
        <dbReference type="ARBA" id="ARBA00022475"/>
    </source>
</evidence>
<evidence type="ECO:0000256" key="7">
    <source>
        <dbReference type="ARBA" id="ARBA00024033"/>
    </source>
</evidence>
<dbReference type="GO" id="GO:0005886">
    <property type="term" value="C:plasma membrane"/>
    <property type="evidence" value="ECO:0007669"/>
    <property type="project" value="UniProtKB-SubCell"/>
</dbReference>
<sequence length="445" mass="52307">MALTKNNDFTKLLPKHTFLFLATVCVALCFIYAKADNKNDFDVFLDAAVRLQRLENIYQPPFIYNLQYFYSPLFALLLIPFSYFSFKTIGVIWLLLNTFLLLRTWNIFEYYLDKTKLSPKGHLVLIILSFAVVSRFIFFNYERVQMTIFLLWAMMESSYQIFQGRKLAGALLLAFAINIKVLPLVMIPYLVYRAEFKASIYTFSALLTYLFVPALILGWEYNLFLLKEWWAIINPTQPTHIIEDDLGAYGLVPALSTLLIETEPLFAIKRNLFSLEYEQVYWIINAFRIVLILLTLYFLRTLPFKKASSRLHLFYELSYICLIIPLIFPHQRRYSFYFIFPAVTYLIYFLLVNYDKYFPRLRQYSKFIGLIITFVISTTFLIFIRRRVLGSETITLMIYFHIITWATLLLIPALLFANPNSLMPPIIVKNSSPPIGMKKHDLVST</sequence>
<keyword evidence="5 8" id="KW-1133">Transmembrane helix</keyword>
<dbReference type="Pfam" id="PF09594">
    <property type="entry name" value="GT87"/>
    <property type="match status" value="1"/>
</dbReference>
<feature type="transmembrane region" description="Helical" evidence="8">
    <location>
        <begin position="198"/>
        <end position="219"/>
    </location>
</feature>
<evidence type="ECO:0008006" key="11">
    <source>
        <dbReference type="Google" id="ProtNLM"/>
    </source>
</evidence>
<evidence type="ECO:0000313" key="9">
    <source>
        <dbReference type="EMBL" id="SFF18891.1"/>
    </source>
</evidence>
<name>A0A1I2GQL8_9BACT</name>
<dbReference type="RefSeq" id="WP_091545419.1">
    <property type="nucleotide sequence ID" value="NZ_FONY01000019.1"/>
</dbReference>
<accession>A0A1I2GQL8</accession>
<dbReference type="OrthoDB" id="976324at2"/>
<keyword evidence="3" id="KW-0808">Transferase</keyword>
<keyword evidence="2" id="KW-1003">Cell membrane</keyword>
<comment type="similarity">
    <text evidence="7">Belongs to the glycosyltransferase 87 family.</text>
</comment>
<reference evidence="9 10" key="1">
    <citation type="submission" date="2016-10" db="EMBL/GenBank/DDBJ databases">
        <authorList>
            <person name="de Groot N.N."/>
        </authorList>
    </citation>
    <scope>NUCLEOTIDE SEQUENCE [LARGE SCALE GENOMIC DNA]</scope>
    <source>
        <strain>GEY</strain>
        <strain evidence="10">DSM 9560</strain>
    </source>
</reference>
<feature type="transmembrane region" description="Helical" evidence="8">
    <location>
        <begin position="73"/>
        <end position="102"/>
    </location>
</feature>
<feature type="transmembrane region" description="Helical" evidence="8">
    <location>
        <begin position="311"/>
        <end position="328"/>
    </location>
</feature>
<feature type="transmembrane region" description="Helical" evidence="8">
    <location>
        <begin position="364"/>
        <end position="384"/>
    </location>
</feature>
<protein>
    <recommendedName>
        <fullName evidence="11">DUF2029 domain-containing protein</fullName>
    </recommendedName>
</protein>
<feature type="transmembrane region" description="Helical" evidence="8">
    <location>
        <begin position="167"/>
        <end position="191"/>
    </location>
</feature>
<proteinExistence type="inferred from homology"/>
<keyword evidence="10" id="KW-1185">Reference proteome</keyword>
<dbReference type="STRING" id="1003.SAMN04488541_101955"/>
<feature type="transmembrane region" description="Helical" evidence="8">
    <location>
        <begin position="334"/>
        <end position="352"/>
    </location>
</feature>
<dbReference type="Proteomes" id="UP000199513">
    <property type="component" value="Unassembled WGS sequence"/>
</dbReference>
<dbReference type="InterPro" id="IPR018584">
    <property type="entry name" value="GT87"/>
</dbReference>
<evidence type="ECO:0000256" key="4">
    <source>
        <dbReference type="ARBA" id="ARBA00022692"/>
    </source>
</evidence>
<gene>
    <name evidence="9" type="ORF">SAMN04488541_101955</name>
</gene>
<feature type="transmembrane region" description="Helical" evidence="8">
    <location>
        <begin position="396"/>
        <end position="417"/>
    </location>
</feature>
<evidence type="ECO:0000313" key="10">
    <source>
        <dbReference type="Proteomes" id="UP000199513"/>
    </source>
</evidence>
<evidence type="ECO:0000256" key="3">
    <source>
        <dbReference type="ARBA" id="ARBA00022679"/>
    </source>
</evidence>
<feature type="transmembrane region" description="Helical" evidence="8">
    <location>
        <begin position="12"/>
        <end position="33"/>
    </location>
</feature>
<feature type="transmembrane region" description="Helical" evidence="8">
    <location>
        <begin position="123"/>
        <end position="141"/>
    </location>
</feature>
<organism evidence="9 10">
    <name type="scientific">Thermoflexibacter ruber</name>
    <dbReference type="NCBI Taxonomy" id="1003"/>
    <lineage>
        <taxon>Bacteria</taxon>
        <taxon>Pseudomonadati</taxon>
        <taxon>Bacteroidota</taxon>
        <taxon>Cytophagia</taxon>
        <taxon>Cytophagales</taxon>
        <taxon>Thermoflexibacteraceae</taxon>
        <taxon>Thermoflexibacter</taxon>
    </lineage>
</organism>
<evidence type="ECO:0000256" key="6">
    <source>
        <dbReference type="ARBA" id="ARBA00023136"/>
    </source>
</evidence>
<dbReference type="EMBL" id="FONY01000019">
    <property type="protein sequence ID" value="SFF18891.1"/>
    <property type="molecule type" value="Genomic_DNA"/>
</dbReference>
<evidence type="ECO:0000256" key="1">
    <source>
        <dbReference type="ARBA" id="ARBA00004651"/>
    </source>
</evidence>
<comment type="subcellular location">
    <subcellularLocation>
        <location evidence="1">Cell membrane</location>
        <topology evidence="1">Multi-pass membrane protein</topology>
    </subcellularLocation>
</comment>
<keyword evidence="4 8" id="KW-0812">Transmembrane</keyword>
<evidence type="ECO:0000256" key="8">
    <source>
        <dbReference type="SAM" id="Phobius"/>
    </source>
</evidence>
<dbReference type="AlphaFoldDB" id="A0A1I2GQL8"/>
<dbReference type="GO" id="GO:0016758">
    <property type="term" value="F:hexosyltransferase activity"/>
    <property type="evidence" value="ECO:0007669"/>
    <property type="project" value="InterPro"/>
</dbReference>
<feature type="transmembrane region" description="Helical" evidence="8">
    <location>
        <begin position="280"/>
        <end position="299"/>
    </location>
</feature>
<evidence type="ECO:0000256" key="5">
    <source>
        <dbReference type="ARBA" id="ARBA00022989"/>
    </source>
</evidence>